<dbReference type="InterPro" id="IPR016181">
    <property type="entry name" value="Acyl_CoA_acyltransferase"/>
</dbReference>
<dbReference type="EMBL" id="LAZR01070281">
    <property type="protein sequence ID" value="KKK43050.1"/>
    <property type="molecule type" value="Genomic_DNA"/>
</dbReference>
<comment type="caution">
    <text evidence="1">The sequence shown here is derived from an EMBL/GenBank/DDBJ whole genome shotgun (WGS) entry which is preliminary data.</text>
</comment>
<feature type="non-terminal residue" evidence="1">
    <location>
        <position position="201"/>
    </location>
</feature>
<protein>
    <recommendedName>
        <fullName evidence="2">N-acetyltransferase domain-containing protein</fullName>
    </recommendedName>
</protein>
<dbReference type="SUPFAM" id="SSF55729">
    <property type="entry name" value="Acyl-CoA N-acyltransferases (Nat)"/>
    <property type="match status" value="1"/>
</dbReference>
<sequence>MKIDMKKYSPSKEVGKKTELREIEDKKVVPPFYEKIMSHGKVGLRLLEEKDVEIISELWRQCYGELYGSSLKYDWVLYPEQYQNHVAFKENWKNDSVEKNFCMILFENIEKREIIGAWALWKDDRNLQIEFSLGIIHPEYRKENQENRIVSNVDDYIKTLEEQSGAEYFTAFCETWHNKTQYLCFKRWGFKIAGIFPGQTT</sequence>
<name>A0A0F8W4H4_9ZZZZ</name>
<evidence type="ECO:0000313" key="1">
    <source>
        <dbReference type="EMBL" id="KKK43050.1"/>
    </source>
</evidence>
<proteinExistence type="predicted"/>
<gene>
    <name evidence="1" type="ORF">LCGC14_3169050</name>
</gene>
<evidence type="ECO:0008006" key="2">
    <source>
        <dbReference type="Google" id="ProtNLM"/>
    </source>
</evidence>
<dbReference type="AlphaFoldDB" id="A0A0F8W4H4"/>
<dbReference type="Gene3D" id="3.40.630.30">
    <property type="match status" value="1"/>
</dbReference>
<organism evidence="1">
    <name type="scientific">marine sediment metagenome</name>
    <dbReference type="NCBI Taxonomy" id="412755"/>
    <lineage>
        <taxon>unclassified sequences</taxon>
        <taxon>metagenomes</taxon>
        <taxon>ecological metagenomes</taxon>
    </lineage>
</organism>
<reference evidence="1" key="1">
    <citation type="journal article" date="2015" name="Nature">
        <title>Complex archaea that bridge the gap between prokaryotes and eukaryotes.</title>
        <authorList>
            <person name="Spang A."/>
            <person name="Saw J.H."/>
            <person name="Jorgensen S.L."/>
            <person name="Zaremba-Niedzwiedzka K."/>
            <person name="Martijn J."/>
            <person name="Lind A.E."/>
            <person name="van Eijk R."/>
            <person name="Schleper C."/>
            <person name="Guy L."/>
            <person name="Ettema T.J."/>
        </authorList>
    </citation>
    <scope>NUCLEOTIDE SEQUENCE</scope>
</reference>
<accession>A0A0F8W4H4</accession>